<dbReference type="AlphaFoldDB" id="A0AAD7IX22"/>
<evidence type="ECO:0000259" key="9">
    <source>
        <dbReference type="PROSITE" id="PS50014"/>
    </source>
</evidence>
<evidence type="ECO:0000259" key="10">
    <source>
        <dbReference type="PROSITE" id="PS51192"/>
    </source>
</evidence>
<keyword evidence="2" id="KW-0547">Nucleotide-binding</keyword>
<dbReference type="PROSITE" id="PS51194">
    <property type="entry name" value="HELICASE_CTER"/>
    <property type="match status" value="1"/>
</dbReference>
<comment type="catalytic activity">
    <reaction evidence="5">
        <text>Couples ATP hydrolysis with the unwinding of duplex DNA by translocating in the 3'-5' direction.</text>
        <dbReference type="EC" id="5.6.2.4"/>
    </reaction>
</comment>
<feature type="domain" description="Helicase ATP-binding" evidence="10">
    <location>
        <begin position="38"/>
        <end position="211"/>
    </location>
</feature>
<dbReference type="Pfam" id="PF00270">
    <property type="entry name" value="DEAD"/>
    <property type="match status" value="1"/>
</dbReference>
<dbReference type="InterPro" id="IPR036427">
    <property type="entry name" value="Bromodomain-like_sf"/>
</dbReference>
<evidence type="ECO:0000256" key="3">
    <source>
        <dbReference type="ARBA" id="ARBA00022840"/>
    </source>
</evidence>
<dbReference type="GO" id="GO:0003676">
    <property type="term" value="F:nucleic acid binding"/>
    <property type="evidence" value="ECO:0007669"/>
    <property type="project" value="InterPro"/>
</dbReference>
<evidence type="ECO:0000256" key="8">
    <source>
        <dbReference type="SAM" id="MobiDB-lite"/>
    </source>
</evidence>
<dbReference type="SUPFAM" id="SSF52540">
    <property type="entry name" value="P-loop containing nucleoside triphosphate hydrolases"/>
    <property type="match status" value="1"/>
</dbReference>
<comment type="caution">
    <text evidence="12">The sequence shown here is derived from an EMBL/GenBank/DDBJ whole genome shotgun (WGS) entry which is preliminary data.</text>
</comment>
<keyword evidence="4 7" id="KW-0103">Bromodomain</keyword>
<dbReference type="Proteomes" id="UP001215598">
    <property type="component" value="Unassembled WGS sequence"/>
</dbReference>
<dbReference type="GO" id="GO:0006325">
    <property type="term" value="P:chromatin organization"/>
    <property type="evidence" value="ECO:0007669"/>
    <property type="project" value="UniProtKB-ARBA"/>
</dbReference>
<accession>A0AAD7IX22</accession>
<feature type="region of interest" description="Disordered" evidence="8">
    <location>
        <begin position="387"/>
        <end position="407"/>
    </location>
</feature>
<protein>
    <recommendedName>
        <fullName evidence="6">DNA 3'-5' helicase</fullName>
        <ecNumber evidence="6">5.6.2.4</ecNumber>
    </recommendedName>
</protein>
<dbReference type="SMART" id="SM00487">
    <property type="entry name" value="DEXDc"/>
    <property type="match status" value="1"/>
</dbReference>
<dbReference type="InterPro" id="IPR011545">
    <property type="entry name" value="DEAD/DEAH_box_helicase_dom"/>
</dbReference>
<dbReference type="PROSITE" id="PS50014">
    <property type="entry name" value="BROMODOMAIN_2"/>
    <property type="match status" value="1"/>
</dbReference>
<dbReference type="Gene3D" id="1.20.920.10">
    <property type="entry name" value="Bromodomain-like"/>
    <property type="match status" value="1"/>
</dbReference>
<dbReference type="Gene3D" id="3.40.50.300">
    <property type="entry name" value="P-loop containing nucleotide triphosphate hydrolases"/>
    <property type="match status" value="2"/>
</dbReference>
<dbReference type="EMBL" id="JARKIB010000059">
    <property type="protein sequence ID" value="KAJ7752330.1"/>
    <property type="molecule type" value="Genomic_DNA"/>
</dbReference>
<dbReference type="InterPro" id="IPR027417">
    <property type="entry name" value="P-loop_NTPase"/>
</dbReference>
<dbReference type="GO" id="GO:0005524">
    <property type="term" value="F:ATP binding"/>
    <property type="evidence" value="ECO:0007669"/>
    <property type="project" value="UniProtKB-KW"/>
</dbReference>
<dbReference type="GO" id="GO:0016787">
    <property type="term" value="F:hydrolase activity"/>
    <property type="evidence" value="ECO:0007669"/>
    <property type="project" value="UniProtKB-KW"/>
</dbReference>
<feature type="domain" description="Bromo" evidence="9">
    <location>
        <begin position="647"/>
        <end position="717"/>
    </location>
</feature>
<dbReference type="Pfam" id="PF00439">
    <property type="entry name" value="Bromodomain"/>
    <property type="match status" value="1"/>
</dbReference>
<dbReference type="GO" id="GO:0005634">
    <property type="term" value="C:nucleus"/>
    <property type="evidence" value="ECO:0007669"/>
    <property type="project" value="TreeGrafter"/>
</dbReference>
<sequence length="743" mass="83035">MPFKPIVEFDRLRLSLAEQNLCAVFKVPSLRQHQVQTGQNTLKGISTILDVPTAAAKLWPSGNTEEDCQKIILVVGPLTALLESQAADLTEKGVPAVAISSISPDRDQLLQNVAENKYRVVLISPEMAVSTKFQSVVLSSELFTSNILSLVIDEAHCISEWGNDDFRPDFSKLSVLLSRMPSGVPVVAGSATMPKDVITDIKNKLGLRSDCVHVGVSNDKPNIALSVRIMQHPQDTFADLMTLFPRDAKGPEDFPQTLVYTDDRIPCEKIQDFLRRNSPDEIAEAVFEFYHRHVGDVQKKEIQDGIRSGRLRGASATDALGMGMDFKHIMRVILWHCPRSFLSLVQKIGRCGRAAELLGEAILYITSAAYMQYEIELEILKGDLADDEDEDAAQRQEPEAAADGEQMDREAAIEQEEQEPGKATKRKAKKSMTALEARDRRYLLEYIVTKGCRRIPWNKFFGNNSKLVLPHPAPPGARCCDNCSPDEFPVDTIRLTGAGKRTGRRQGTKTTEDVAAAIQETLLTLRDNIARTKYPRQNIVTGKILMSNLVVDALANRARSITSVEAINQTVQWVWATDLGAEVVQAIQQRLLDFPDLEELAREEERRKKAFAALQVLAEKDLRQKLTSVFDGCYTAVASEMVTRRGKSVKRCQIFMTLPKRNAWPDYYELIPEPISIAHINKFSHTTVIRSTAQYAALWHRLFDNARTYNRSDSVIYEDADYLQGVLDTNLAALSTLHDVPGP</sequence>
<dbReference type="GO" id="GO:0009378">
    <property type="term" value="F:four-way junction helicase activity"/>
    <property type="evidence" value="ECO:0007669"/>
    <property type="project" value="TreeGrafter"/>
</dbReference>
<dbReference type="InterPro" id="IPR001487">
    <property type="entry name" value="Bromodomain"/>
</dbReference>
<gene>
    <name evidence="12" type="ORF">B0H16DRAFT_1691089</name>
</gene>
<dbReference type="PANTHER" id="PTHR13710">
    <property type="entry name" value="DNA HELICASE RECQ FAMILY MEMBER"/>
    <property type="match status" value="1"/>
</dbReference>
<evidence type="ECO:0000256" key="2">
    <source>
        <dbReference type="ARBA" id="ARBA00022741"/>
    </source>
</evidence>
<keyword evidence="3" id="KW-0067">ATP-binding</keyword>
<dbReference type="PANTHER" id="PTHR13710:SF120">
    <property type="entry name" value="BIFUNCTIONAL 3'-5' EXONUCLEASE_ATP-DEPENDENT HELICASE WRN"/>
    <property type="match status" value="1"/>
</dbReference>
<dbReference type="GO" id="GO:0000724">
    <property type="term" value="P:double-strand break repair via homologous recombination"/>
    <property type="evidence" value="ECO:0007669"/>
    <property type="project" value="TreeGrafter"/>
</dbReference>
<organism evidence="12 13">
    <name type="scientific">Mycena metata</name>
    <dbReference type="NCBI Taxonomy" id="1033252"/>
    <lineage>
        <taxon>Eukaryota</taxon>
        <taxon>Fungi</taxon>
        <taxon>Dikarya</taxon>
        <taxon>Basidiomycota</taxon>
        <taxon>Agaricomycotina</taxon>
        <taxon>Agaricomycetes</taxon>
        <taxon>Agaricomycetidae</taxon>
        <taxon>Agaricales</taxon>
        <taxon>Marasmiineae</taxon>
        <taxon>Mycenaceae</taxon>
        <taxon>Mycena</taxon>
    </lineage>
</organism>
<dbReference type="InterPro" id="IPR001650">
    <property type="entry name" value="Helicase_C-like"/>
</dbReference>
<keyword evidence="13" id="KW-1185">Reference proteome</keyword>
<dbReference type="SMART" id="SM00490">
    <property type="entry name" value="HELICc"/>
    <property type="match status" value="1"/>
</dbReference>
<proteinExistence type="inferred from homology"/>
<dbReference type="EC" id="5.6.2.4" evidence="6"/>
<comment type="similarity">
    <text evidence="1">Belongs to the helicase family. RecQ subfamily.</text>
</comment>
<evidence type="ECO:0000256" key="1">
    <source>
        <dbReference type="ARBA" id="ARBA00005446"/>
    </source>
</evidence>
<dbReference type="SMART" id="SM00297">
    <property type="entry name" value="BROMO"/>
    <property type="match status" value="1"/>
</dbReference>
<feature type="domain" description="Helicase C-terminal" evidence="11">
    <location>
        <begin position="236"/>
        <end position="399"/>
    </location>
</feature>
<dbReference type="GO" id="GO:0043138">
    <property type="term" value="F:3'-5' DNA helicase activity"/>
    <property type="evidence" value="ECO:0007669"/>
    <property type="project" value="UniProtKB-EC"/>
</dbReference>
<evidence type="ECO:0000259" key="11">
    <source>
        <dbReference type="PROSITE" id="PS51194"/>
    </source>
</evidence>
<evidence type="ECO:0000256" key="6">
    <source>
        <dbReference type="ARBA" id="ARBA00034808"/>
    </source>
</evidence>
<evidence type="ECO:0000313" key="13">
    <source>
        <dbReference type="Proteomes" id="UP001215598"/>
    </source>
</evidence>
<dbReference type="GO" id="GO:0005694">
    <property type="term" value="C:chromosome"/>
    <property type="evidence" value="ECO:0007669"/>
    <property type="project" value="TreeGrafter"/>
</dbReference>
<evidence type="ECO:0000256" key="5">
    <source>
        <dbReference type="ARBA" id="ARBA00034617"/>
    </source>
</evidence>
<dbReference type="GO" id="GO:0005737">
    <property type="term" value="C:cytoplasm"/>
    <property type="evidence" value="ECO:0007669"/>
    <property type="project" value="TreeGrafter"/>
</dbReference>
<evidence type="ECO:0000256" key="7">
    <source>
        <dbReference type="PROSITE-ProRule" id="PRU00035"/>
    </source>
</evidence>
<dbReference type="Pfam" id="PF00271">
    <property type="entry name" value="Helicase_C"/>
    <property type="match status" value="1"/>
</dbReference>
<keyword evidence="12" id="KW-0378">Hydrolase</keyword>
<dbReference type="PROSITE" id="PS51192">
    <property type="entry name" value="HELICASE_ATP_BIND_1"/>
    <property type="match status" value="1"/>
</dbReference>
<evidence type="ECO:0000313" key="12">
    <source>
        <dbReference type="EMBL" id="KAJ7752330.1"/>
    </source>
</evidence>
<evidence type="ECO:0000256" key="4">
    <source>
        <dbReference type="ARBA" id="ARBA00023117"/>
    </source>
</evidence>
<name>A0AAD7IX22_9AGAR</name>
<dbReference type="SUPFAM" id="SSF47370">
    <property type="entry name" value="Bromodomain"/>
    <property type="match status" value="1"/>
</dbReference>
<dbReference type="InterPro" id="IPR014001">
    <property type="entry name" value="Helicase_ATP-bd"/>
</dbReference>
<reference evidence="12" key="1">
    <citation type="submission" date="2023-03" db="EMBL/GenBank/DDBJ databases">
        <title>Massive genome expansion in bonnet fungi (Mycena s.s.) driven by repeated elements and novel gene families across ecological guilds.</title>
        <authorList>
            <consortium name="Lawrence Berkeley National Laboratory"/>
            <person name="Harder C.B."/>
            <person name="Miyauchi S."/>
            <person name="Viragh M."/>
            <person name="Kuo A."/>
            <person name="Thoen E."/>
            <person name="Andreopoulos B."/>
            <person name="Lu D."/>
            <person name="Skrede I."/>
            <person name="Drula E."/>
            <person name="Henrissat B."/>
            <person name="Morin E."/>
            <person name="Kohler A."/>
            <person name="Barry K."/>
            <person name="LaButti K."/>
            <person name="Morin E."/>
            <person name="Salamov A."/>
            <person name="Lipzen A."/>
            <person name="Mereny Z."/>
            <person name="Hegedus B."/>
            <person name="Baldrian P."/>
            <person name="Stursova M."/>
            <person name="Weitz H."/>
            <person name="Taylor A."/>
            <person name="Grigoriev I.V."/>
            <person name="Nagy L.G."/>
            <person name="Martin F."/>
            <person name="Kauserud H."/>
        </authorList>
    </citation>
    <scope>NUCLEOTIDE SEQUENCE</scope>
    <source>
        <strain evidence="12">CBHHK182m</strain>
    </source>
</reference>